<dbReference type="PANTHER" id="PTHR12526">
    <property type="entry name" value="GLYCOSYLTRANSFERASE"/>
    <property type="match status" value="1"/>
</dbReference>
<protein>
    <submittedName>
        <fullName evidence="5">Glycosyl transferase</fullName>
    </submittedName>
</protein>
<dbReference type="Pfam" id="PF13439">
    <property type="entry name" value="Glyco_transf_4"/>
    <property type="match status" value="1"/>
</dbReference>
<dbReference type="PANTHER" id="PTHR12526:SF510">
    <property type="entry name" value="D-INOSITOL 3-PHOSPHATE GLYCOSYLTRANSFERASE"/>
    <property type="match status" value="1"/>
</dbReference>
<keyword evidence="6" id="KW-1185">Reference proteome</keyword>
<accession>A0ABQ4PYS8</accession>
<dbReference type="Pfam" id="PF00534">
    <property type="entry name" value="Glycos_transf_1"/>
    <property type="match status" value="1"/>
</dbReference>
<dbReference type="InterPro" id="IPR028098">
    <property type="entry name" value="Glyco_trans_4-like_N"/>
</dbReference>
<dbReference type="RefSeq" id="WP_284360987.1">
    <property type="nucleotide sequence ID" value="NZ_BPFZ01000014.1"/>
</dbReference>
<keyword evidence="2 5" id="KW-0808">Transferase</keyword>
<proteinExistence type="predicted"/>
<evidence type="ECO:0000256" key="2">
    <source>
        <dbReference type="ARBA" id="ARBA00022679"/>
    </source>
</evidence>
<name>A0ABQ4PYS8_9PROT</name>
<dbReference type="GO" id="GO:0016740">
    <property type="term" value="F:transferase activity"/>
    <property type="evidence" value="ECO:0007669"/>
    <property type="project" value="UniProtKB-KW"/>
</dbReference>
<gene>
    <name evidence="5" type="ORF">PsB1_1978</name>
</gene>
<dbReference type="Gene3D" id="3.40.50.2000">
    <property type="entry name" value="Glycogen Phosphorylase B"/>
    <property type="match status" value="2"/>
</dbReference>
<evidence type="ECO:0000259" key="3">
    <source>
        <dbReference type="Pfam" id="PF00534"/>
    </source>
</evidence>
<feature type="domain" description="Glycosyl transferase family 1" evidence="3">
    <location>
        <begin position="208"/>
        <end position="366"/>
    </location>
</feature>
<dbReference type="EMBL" id="BPFZ01000014">
    <property type="protein sequence ID" value="GIU67824.1"/>
    <property type="molecule type" value="Genomic_DNA"/>
</dbReference>
<sequence length="394" mass="43047">MLETTPTLLSLTGKTILQVVPEMATGGVEQTTLEVASAIIAAGGKAIVFSQGGRLVNELEDLGARHIQGPAASKNPWTVFVTNPWRLIKLMEKERIDLVHARSRAPAWSAWIATRWTTTPFVTTYHGIYNAKSGLKRLYNSVMARGDRVIANSFFTQNHVIEEHKTAPPILTVIYRGVDIATFNPQAVKTSRRKSLAARWGISLKSVRPRLILPARLTPWKGQQVLLSALFILHQKGIEFECLMVGDAQGRYEYRDDLNVQTQRLGLSECVHFVGHCNDMAAAFALCDIAITPSIEPEAFGRTAAEAQAMGLPVIASDLGAARETIDPGVTGLLTPAGDAHALASAIEQLIALTPLERKRMGAAGQARIQQKFTTLALQRATVLVYQQLLQARN</sequence>
<reference evidence="5" key="1">
    <citation type="submission" date="2021-05" db="EMBL/GenBank/DDBJ databases">
        <authorList>
            <person name="Tanabe Y."/>
        </authorList>
    </citation>
    <scope>NUCLEOTIDE SEQUENCE</scope>
    <source>
        <strain evidence="5">BOTRYCO-1</strain>
    </source>
</reference>
<keyword evidence="1" id="KW-0328">Glycosyltransferase</keyword>
<dbReference type="InterPro" id="IPR001296">
    <property type="entry name" value="Glyco_trans_1"/>
</dbReference>
<feature type="domain" description="Glycosyltransferase subfamily 4-like N-terminal" evidence="4">
    <location>
        <begin position="26"/>
        <end position="181"/>
    </location>
</feature>
<evidence type="ECO:0000313" key="6">
    <source>
        <dbReference type="Proteomes" id="UP001161064"/>
    </source>
</evidence>
<organism evidence="5 6">
    <name type="scientific">Candidatus Phycosocius spiralis</name>
    <dbReference type="NCBI Taxonomy" id="2815099"/>
    <lineage>
        <taxon>Bacteria</taxon>
        <taxon>Pseudomonadati</taxon>
        <taxon>Pseudomonadota</taxon>
        <taxon>Alphaproteobacteria</taxon>
        <taxon>Caulobacterales</taxon>
        <taxon>Caulobacterales incertae sedis</taxon>
        <taxon>Candidatus Phycosocius</taxon>
    </lineage>
</organism>
<evidence type="ECO:0000259" key="4">
    <source>
        <dbReference type="Pfam" id="PF13439"/>
    </source>
</evidence>
<evidence type="ECO:0000256" key="1">
    <source>
        <dbReference type="ARBA" id="ARBA00022676"/>
    </source>
</evidence>
<evidence type="ECO:0000313" key="5">
    <source>
        <dbReference type="EMBL" id="GIU67824.1"/>
    </source>
</evidence>
<dbReference type="SUPFAM" id="SSF53756">
    <property type="entry name" value="UDP-Glycosyltransferase/glycogen phosphorylase"/>
    <property type="match status" value="1"/>
</dbReference>
<dbReference type="CDD" id="cd03819">
    <property type="entry name" value="GT4_WavL-like"/>
    <property type="match status" value="1"/>
</dbReference>
<comment type="caution">
    <text evidence="5">The sequence shown here is derived from an EMBL/GenBank/DDBJ whole genome shotgun (WGS) entry which is preliminary data.</text>
</comment>
<reference evidence="5" key="2">
    <citation type="journal article" date="2023" name="ISME Commun">
        <title>Characterization of a bloom-associated alphaproteobacterial lineage, 'Candidatus Phycosocius': insights into freshwater algal-bacterial interactions.</title>
        <authorList>
            <person name="Tanabe Y."/>
            <person name="Yamaguchi H."/>
            <person name="Yoshida M."/>
            <person name="Kai A."/>
            <person name="Okazaki Y."/>
        </authorList>
    </citation>
    <scope>NUCLEOTIDE SEQUENCE</scope>
    <source>
        <strain evidence="5">BOTRYCO-1</strain>
    </source>
</reference>
<dbReference type="Proteomes" id="UP001161064">
    <property type="component" value="Unassembled WGS sequence"/>
</dbReference>